<evidence type="ECO:0000313" key="2">
    <source>
        <dbReference type="Proteomes" id="UP000019335"/>
    </source>
</evidence>
<dbReference type="Proteomes" id="UP000019335">
    <property type="component" value="Unassembled WGS sequence"/>
</dbReference>
<gene>
    <name evidence="1" type="ORF">Naga_101373g1</name>
</gene>
<evidence type="ECO:0000313" key="1">
    <source>
        <dbReference type="EMBL" id="EWM20165.1"/>
    </source>
</evidence>
<accession>W7SZ78</accession>
<name>W7SZ78_9STRA</name>
<organism evidence="1 2">
    <name type="scientific">Nannochloropsis gaditana</name>
    <dbReference type="NCBI Taxonomy" id="72520"/>
    <lineage>
        <taxon>Eukaryota</taxon>
        <taxon>Sar</taxon>
        <taxon>Stramenopiles</taxon>
        <taxon>Ochrophyta</taxon>
        <taxon>Eustigmatophyceae</taxon>
        <taxon>Eustigmatales</taxon>
        <taxon>Monodopsidaceae</taxon>
        <taxon>Nannochloropsis</taxon>
    </lineage>
</organism>
<keyword evidence="2" id="KW-1185">Reference proteome</keyword>
<sequence>MSLIRPRLWTNVKRGEEPADRRRRKRRIRIRGPTHVQWTGLCRREMGRRGIGLIHDKRNNEGSPQLVSSEFFLCLL</sequence>
<dbReference type="AlphaFoldDB" id="W7SZ78"/>
<proteinExistence type="predicted"/>
<reference evidence="1 2" key="1">
    <citation type="journal article" date="2014" name="Mol. Plant">
        <title>Chromosome Scale Genome Assembly and Transcriptome Profiling of Nannochloropsis gaditana in Nitrogen Depletion.</title>
        <authorList>
            <person name="Corteggiani Carpinelli E."/>
            <person name="Telatin A."/>
            <person name="Vitulo N."/>
            <person name="Forcato C."/>
            <person name="D'Angelo M."/>
            <person name="Schiavon R."/>
            <person name="Vezzi A."/>
            <person name="Giacometti G.M."/>
            <person name="Morosinotto T."/>
            <person name="Valle G."/>
        </authorList>
    </citation>
    <scope>NUCLEOTIDE SEQUENCE [LARGE SCALE GENOMIC DNA]</scope>
    <source>
        <strain evidence="1 2">B-31</strain>
    </source>
</reference>
<dbReference type="EMBL" id="AZIL01003295">
    <property type="protein sequence ID" value="EWM20165.1"/>
    <property type="molecule type" value="Genomic_DNA"/>
</dbReference>
<comment type="caution">
    <text evidence="1">The sequence shown here is derived from an EMBL/GenBank/DDBJ whole genome shotgun (WGS) entry which is preliminary data.</text>
</comment>
<protein>
    <submittedName>
        <fullName evidence="1">Uncharacterized protein</fullName>
    </submittedName>
</protein>